<dbReference type="EMBL" id="VZRW01001010">
    <property type="protein sequence ID" value="NWX12458.1"/>
    <property type="molecule type" value="Genomic_DNA"/>
</dbReference>
<evidence type="ECO:0000256" key="3">
    <source>
        <dbReference type="SAM" id="MobiDB-lite"/>
    </source>
</evidence>
<dbReference type="SMART" id="SM00028">
    <property type="entry name" value="TPR"/>
    <property type="match status" value="4"/>
</dbReference>
<dbReference type="InterPro" id="IPR019734">
    <property type="entry name" value="TPR_rpt"/>
</dbReference>
<evidence type="ECO:0000256" key="2">
    <source>
        <dbReference type="ARBA" id="ARBA00022803"/>
    </source>
</evidence>
<dbReference type="GO" id="GO:0031514">
    <property type="term" value="C:motile cilium"/>
    <property type="evidence" value="ECO:0007669"/>
    <property type="project" value="TreeGrafter"/>
</dbReference>
<evidence type="ECO:0000256" key="1">
    <source>
        <dbReference type="ARBA" id="ARBA00022737"/>
    </source>
</evidence>
<sequence>KSIKSNISATSVCVEYNKVILGNSPKTEVLPNGTADYNFTTSFECSPDGPISLDDIAQKPVLLTVMEVLQKEKKQKEKTLPLGQAVVDLLPLLQGECSFKVLAPLYAVPTSPSASLHPEAEGGLEVAVCIQEPLLSAAQLSNSNLLSITLEVAYSVPEEFDPAGPLQNYMACLQVPAAGEREFPLLFKNGILKLAGEKEPLPRPKKWPLANIMASGALSIPNSFIVGGPYEDEDGELNKREDREFRIQAESTKRVVWDMERRCYLDPAAVVTLQKRIAECWYWPMEVCRVAVSSPSKGKTSAADKGDEDKQISFHGVAFVNMVPLLCPGVKQIRGAFRVFAYQDSEVLEKTKSQHSVFQDLGTQLGLTKEGLWTPGINTPVPKAVPSKTQKEDKEKIPKDSNRRVRSREAYHDMSFIMPVMARGSTTLREQCLSSQRYVEAGTFLVLEIKLDKALVPKRSQEELTERVKQMIPPRPALPPRTTGAKKAVEDYHNLITNLAVTILSEYRELFGEQLPEWGEIDHQTLEEQKHQLNLELSISGEKFVLKEQLQYAVVKIVREKYLKTTVFENREQLQAFLCELYKYLTDQMHIDLNQLLSKESASPFPPSRLTEEQLWLFAHEAEFNKDYELASFYHQQRLAQDQHNIQYQLDHGAFCLLLEVPTQAQQCFQQALSLDPHHIQSLLLCGIVAVMLQQYKEAEIFFEDACCLEPTSIVAWTLSGLFYELQNNNIQAEMAFREARKLLRAQLAKERSTPEAAAGEGGEKPLSAECVRSPSPGPGEHLPGNTGQNQEVPLHQQGRDSEQSQPQPPLPPPGFYTVLLGFLCPCQGLSPCSCFRKKMPSLGLMETRFLAAPCPGSGRSQPPCTIFMKTVEFLVKVNAIQFAHQALAHELLNPEGGPSCAYYLTLARTYLLKEDLSKCEECLCEAVRINYV</sequence>
<evidence type="ECO:0000313" key="5">
    <source>
        <dbReference type="Proteomes" id="UP000559068"/>
    </source>
</evidence>
<proteinExistence type="predicted"/>
<keyword evidence="1" id="KW-0677">Repeat</keyword>
<comment type="caution">
    <text evidence="4">The sequence shown here is derived from an EMBL/GenBank/DDBJ whole genome shotgun (WGS) entry which is preliminary data.</text>
</comment>
<dbReference type="GO" id="GO:0060271">
    <property type="term" value="P:cilium assembly"/>
    <property type="evidence" value="ECO:0007669"/>
    <property type="project" value="TreeGrafter"/>
</dbReference>
<accession>A0A7K6TQN1</accession>
<feature type="non-terminal residue" evidence="4">
    <location>
        <position position="933"/>
    </location>
</feature>
<dbReference type="Proteomes" id="UP000559068">
    <property type="component" value="Unassembled WGS sequence"/>
</dbReference>
<protein>
    <submittedName>
        <fullName evidence="4">CFA70 protein</fullName>
    </submittedName>
</protein>
<keyword evidence="5" id="KW-1185">Reference proteome</keyword>
<feature type="compositionally biased region" description="Basic and acidic residues" evidence="3">
    <location>
        <begin position="389"/>
        <end position="405"/>
    </location>
</feature>
<dbReference type="PANTHER" id="PTHR44314:SF1">
    <property type="entry name" value="CILIA- AND FLAGELLA-ASSOCIATED PROTEIN 70"/>
    <property type="match status" value="1"/>
</dbReference>
<dbReference type="SUPFAM" id="SSF48452">
    <property type="entry name" value="TPR-like"/>
    <property type="match status" value="1"/>
</dbReference>
<dbReference type="GO" id="GO:0003341">
    <property type="term" value="P:cilium movement"/>
    <property type="evidence" value="ECO:0007669"/>
    <property type="project" value="TreeGrafter"/>
</dbReference>
<dbReference type="AlphaFoldDB" id="A0A7K6TQN1"/>
<dbReference type="PANTHER" id="PTHR44314">
    <property type="entry name" value="CILIA- AND FLAGELLA-ASSOCIATED PROTEIN 70"/>
    <property type="match status" value="1"/>
</dbReference>
<dbReference type="InterPro" id="IPR052628">
    <property type="entry name" value="CFAP70"/>
</dbReference>
<name>A0A7K6TQN1_9AVES</name>
<dbReference type="GO" id="GO:0070062">
    <property type="term" value="C:extracellular exosome"/>
    <property type="evidence" value="ECO:0007669"/>
    <property type="project" value="TreeGrafter"/>
</dbReference>
<feature type="non-terminal residue" evidence="4">
    <location>
        <position position="1"/>
    </location>
</feature>
<reference evidence="4 5" key="1">
    <citation type="submission" date="2019-09" db="EMBL/GenBank/DDBJ databases">
        <title>Bird 10,000 Genomes (B10K) Project - Family phase.</title>
        <authorList>
            <person name="Zhang G."/>
        </authorList>
    </citation>
    <scope>NUCLEOTIDE SEQUENCE [LARGE SCALE GENOMIC DNA]</scope>
    <source>
        <strain evidence="4">B10K-DU-029-76</strain>
        <tissue evidence="4">Heart</tissue>
    </source>
</reference>
<dbReference type="Gene3D" id="1.25.40.10">
    <property type="entry name" value="Tetratricopeptide repeat domain"/>
    <property type="match status" value="1"/>
</dbReference>
<gene>
    <name evidence="4" type="primary">Cfap70</name>
    <name evidence="4" type="ORF">AEGBEN_R00596</name>
</gene>
<organism evidence="4 5">
    <name type="scientific">Aegotheles bennettii</name>
    <dbReference type="NCBI Taxonomy" id="48278"/>
    <lineage>
        <taxon>Eukaryota</taxon>
        <taxon>Metazoa</taxon>
        <taxon>Chordata</taxon>
        <taxon>Craniata</taxon>
        <taxon>Vertebrata</taxon>
        <taxon>Euteleostomi</taxon>
        <taxon>Archelosauria</taxon>
        <taxon>Archosauria</taxon>
        <taxon>Dinosauria</taxon>
        <taxon>Saurischia</taxon>
        <taxon>Theropoda</taxon>
        <taxon>Coelurosauria</taxon>
        <taxon>Aves</taxon>
        <taxon>Neognathae</taxon>
        <taxon>Neoaves</taxon>
        <taxon>Strisores</taxon>
        <taxon>Caprimulgiformes</taxon>
        <taxon>Aegothelidae</taxon>
        <taxon>Aegotheles</taxon>
    </lineage>
</organism>
<evidence type="ECO:0000313" key="4">
    <source>
        <dbReference type="EMBL" id="NWX12458.1"/>
    </source>
</evidence>
<feature type="region of interest" description="Disordered" evidence="3">
    <location>
        <begin position="378"/>
        <end position="405"/>
    </location>
</feature>
<feature type="region of interest" description="Disordered" evidence="3">
    <location>
        <begin position="751"/>
        <end position="811"/>
    </location>
</feature>
<dbReference type="OrthoDB" id="10262375at2759"/>
<keyword evidence="2" id="KW-0802">TPR repeat</keyword>
<dbReference type="InterPro" id="IPR011990">
    <property type="entry name" value="TPR-like_helical_dom_sf"/>
</dbReference>